<evidence type="ECO:0000256" key="2">
    <source>
        <dbReference type="ARBA" id="ARBA00023125"/>
    </source>
</evidence>
<dbReference type="Pfam" id="PF07729">
    <property type="entry name" value="FCD"/>
    <property type="match status" value="1"/>
</dbReference>
<dbReference type="PANTHER" id="PTHR43537:SF5">
    <property type="entry name" value="UXU OPERON TRANSCRIPTIONAL REGULATOR"/>
    <property type="match status" value="1"/>
</dbReference>
<organism evidence="5 6">
    <name type="scientific">Geodermatophilus normandii</name>
    <dbReference type="NCBI Taxonomy" id="1137989"/>
    <lineage>
        <taxon>Bacteria</taxon>
        <taxon>Bacillati</taxon>
        <taxon>Actinomycetota</taxon>
        <taxon>Actinomycetes</taxon>
        <taxon>Geodermatophilales</taxon>
        <taxon>Geodermatophilaceae</taxon>
        <taxon>Geodermatophilus</taxon>
    </lineage>
</organism>
<feature type="domain" description="HTH gntR-type" evidence="4">
    <location>
        <begin position="11"/>
        <end position="78"/>
    </location>
</feature>
<accession>A0A6P0GIH0</accession>
<dbReference type="Gene3D" id="1.20.120.530">
    <property type="entry name" value="GntR ligand-binding domain-like"/>
    <property type="match status" value="1"/>
</dbReference>
<evidence type="ECO:0000313" key="6">
    <source>
        <dbReference type="Proteomes" id="UP000471126"/>
    </source>
</evidence>
<dbReference type="Proteomes" id="UP000471126">
    <property type="component" value="Unassembled WGS sequence"/>
</dbReference>
<dbReference type="Gene3D" id="1.10.10.10">
    <property type="entry name" value="Winged helix-like DNA-binding domain superfamily/Winged helix DNA-binding domain"/>
    <property type="match status" value="1"/>
</dbReference>
<dbReference type="SMART" id="SM00895">
    <property type="entry name" value="FCD"/>
    <property type="match status" value="1"/>
</dbReference>
<dbReference type="GO" id="GO:0003677">
    <property type="term" value="F:DNA binding"/>
    <property type="evidence" value="ECO:0007669"/>
    <property type="project" value="UniProtKB-KW"/>
</dbReference>
<dbReference type="InterPro" id="IPR000524">
    <property type="entry name" value="Tscrpt_reg_HTH_GntR"/>
</dbReference>
<evidence type="ECO:0000256" key="3">
    <source>
        <dbReference type="ARBA" id="ARBA00023163"/>
    </source>
</evidence>
<gene>
    <name evidence="5" type="ORF">GCU54_13780</name>
</gene>
<dbReference type="AlphaFoldDB" id="A0A6P0GIH0"/>
<reference evidence="5 6" key="1">
    <citation type="submission" date="2019-12" db="EMBL/GenBank/DDBJ databases">
        <title>WGS of CPCC 203550 I12A-02606.</title>
        <authorList>
            <person name="Jiang Z."/>
        </authorList>
    </citation>
    <scope>NUCLEOTIDE SEQUENCE [LARGE SCALE GENOMIC DNA]</scope>
    <source>
        <strain evidence="5 6">I12A-02606</strain>
    </source>
</reference>
<dbReference type="SMART" id="SM00345">
    <property type="entry name" value="HTH_GNTR"/>
    <property type="match status" value="1"/>
</dbReference>
<dbReference type="EMBL" id="JAAGWE010000021">
    <property type="protein sequence ID" value="NEM07077.1"/>
    <property type="molecule type" value="Genomic_DNA"/>
</dbReference>
<keyword evidence="3" id="KW-0804">Transcription</keyword>
<dbReference type="InterPro" id="IPR036388">
    <property type="entry name" value="WH-like_DNA-bd_sf"/>
</dbReference>
<protein>
    <submittedName>
        <fullName evidence="5">GntR family transcriptional regulator</fullName>
    </submittedName>
</protein>
<evidence type="ECO:0000259" key="4">
    <source>
        <dbReference type="PROSITE" id="PS50949"/>
    </source>
</evidence>
<sequence length="226" mass="24888">MSALTPQQGRRRLVDHAYEAIRDDLIRLRIEPGAPLDEKVLSASLDVGLTPVRDALKRLTLERLVVTYPRRGTFAAEIRISDERWLTEARTGLEGLAAALAAQRATDADRVALTELAQELEAAKVSPAYVDLDAAVHRAIYAATHNPYLESTLNQYANAALRIWHYALRGLGSPSPHPCDQAEVVDAIIARDGERARVSAEAHLLDYSVEVRRLLRFDPQAATPGP</sequence>
<proteinExistence type="predicted"/>
<dbReference type="SUPFAM" id="SSF46785">
    <property type="entry name" value="Winged helix' DNA-binding domain"/>
    <property type="match status" value="1"/>
</dbReference>
<dbReference type="SUPFAM" id="SSF48008">
    <property type="entry name" value="GntR ligand-binding domain-like"/>
    <property type="match status" value="1"/>
</dbReference>
<evidence type="ECO:0000256" key="1">
    <source>
        <dbReference type="ARBA" id="ARBA00023015"/>
    </source>
</evidence>
<comment type="caution">
    <text evidence="5">The sequence shown here is derived from an EMBL/GenBank/DDBJ whole genome shotgun (WGS) entry which is preliminary data.</text>
</comment>
<dbReference type="PANTHER" id="PTHR43537">
    <property type="entry name" value="TRANSCRIPTIONAL REGULATOR, GNTR FAMILY"/>
    <property type="match status" value="1"/>
</dbReference>
<keyword evidence="1" id="KW-0805">Transcription regulation</keyword>
<dbReference type="InterPro" id="IPR008920">
    <property type="entry name" value="TF_FadR/GntR_C"/>
</dbReference>
<dbReference type="GO" id="GO:0003700">
    <property type="term" value="F:DNA-binding transcription factor activity"/>
    <property type="evidence" value="ECO:0007669"/>
    <property type="project" value="InterPro"/>
</dbReference>
<name>A0A6P0GIH0_9ACTN</name>
<dbReference type="PROSITE" id="PS50949">
    <property type="entry name" value="HTH_GNTR"/>
    <property type="match status" value="1"/>
</dbReference>
<evidence type="ECO:0000313" key="5">
    <source>
        <dbReference type="EMBL" id="NEM07077.1"/>
    </source>
</evidence>
<dbReference type="InterPro" id="IPR011711">
    <property type="entry name" value="GntR_C"/>
</dbReference>
<dbReference type="Pfam" id="PF00392">
    <property type="entry name" value="GntR"/>
    <property type="match status" value="1"/>
</dbReference>
<dbReference type="InterPro" id="IPR036390">
    <property type="entry name" value="WH_DNA-bd_sf"/>
</dbReference>
<keyword evidence="2" id="KW-0238">DNA-binding</keyword>